<gene>
    <name evidence="3" type="ORF">IWX46DRAFT_615441</name>
</gene>
<accession>A0ABR1L7J8</accession>
<evidence type="ECO:0000256" key="2">
    <source>
        <dbReference type="SAM" id="Phobius"/>
    </source>
</evidence>
<name>A0ABR1L7J8_9PEZI</name>
<evidence type="ECO:0000256" key="1">
    <source>
        <dbReference type="SAM" id="MobiDB-lite"/>
    </source>
</evidence>
<organism evidence="3 4">
    <name type="scientific">Phyllosticta citricarpa</name>
    <dbReference type="NCBI Taxonomy" id="55181"/>
    <lineage>
        <taxon>Eukaryota</taxon>
        <taxon>Fungi</taxon>
        <taxon>Dikarya</taxon>
        <taxon>Ascomycota</taxon>
        <taxon>Pezizomycotina</taxon>
        <taxon>Dothideomycetes</taxon>
        <taxon>Dothideomycetes incertae sedis</taxon>
        <taxon>Botryosphaeriales</taxon>
        <taxon>Phyllostictaceae</taxon>
        <taxon>Phyllosticta</taxon>
    </lineage>
</organism>
<feature type="region of interest" description="Disordered" evidence="1">
    <location>
        <begin position="66"/>
        <end position="86"/>
    </location>
</feature>
<evidence type="ECO:0008006" key="5">
    <source>
        <dbReference type="Google" id="ProtNLM"/>
    </source>
</evidence>
<protein>
    <recommendedName>
        <fullName evidence="5">Secreted protein</fullName>
    </recommendedName>
</protein>
<keyword evidence="4" id="KW-1185">Reference proteome</keyword>
<dbReference type="EMBL" id="JBBPDW010000056">
    <property type="protein sequence ID" value="KAK7531223.1"/>
    <property type="molecule type" value="Genomic_DNA"/>
</dbReference>
<comment type="caution">
    <text evidence="3">The sequence shown here is derived from an EMBL/GenBank/DDBJ whole genome shotgun (WGS) entry which is preliminary data.</text>
</comment>
<evidence type="ECO:0000313" key="4">
    <source>
        <dbReference type="Proteomes" id="UP001365128"/>
    </source>
</evidence>
<sequence length="86" mass="10035">MARPLSIYLYLHFLFVSSIFRVFIFIVYVFLIEERAQASKKHTCRSPCFACKYPCCNHSASACPRPKRRPCQRGRRHRGAAQMVPL</sequence>
<keyword evidence="2" id="KW-1133">Transmembrane helix</keyword>
<feature type="compositionally biased region" description="Basic residues" evidence="1">
    <location>
        <begin position="66"/>
        <end position="79"/>
    </location>
</feature>
<keyword evidence="2" id="KW-0812">Transmembrane</keyword>
<reference evidence="3 4" key="1">
    <citation type="submission" date="2024-04" db="EMBL/GenBank/DDBJ databases">
        <title>Phyllosticta paracitricarpa is synonymous to the EU quarantine fungus P. citricarpa based on phylogenomic analyses.</title>
        <authorList>
            <consortium name="Lawrence Berkeley National Laboratory"/>
            <person name="Van Ingen-Buijs V.A."/>
            <person name="Van Westerhoven A.C."/>
            <person name="Haridas S."/>
            <person name="Skiadas P."/>
            <person name="Martin F."/>
            <person name="Groenewald J.Z."/>
            <person name="Crous P.W."/>
            <person name="Seidl M.F."/>
        </authorList>
    </citation>
    <scope>NUCLEOTIDE SEQUENCE [LARGE SCALE GENOMIC DNA]</scope>
    <source>
        <strain evidence="3 4">CBS 122670</strain>
    </source>
</reference>
<evidence type="ECO:0000313" key="3">
    <source>
        <dbReference type="EMBL" id="KAK7531223.1"/>
    </source>
</evidence>
<proteinExistence type="predicted"/>
<feature type="transmembrane region" description="Helical" evidence="2">
    <location>
        <begin position="6"/>
        <end position="31"/>
    </location>
</feature>
<dbReference type="Proteomes" id="UP001365128">
    <property type="component" value="Unassembled WGS sequence"/>
</dbReference>
<keyword evidence="2" id="KW-0472">Membrane</keyword>